<evidence type="ECO:0000256" key="1">
    <source>
        <dbReference type="ARBA" id="ARBA00022679"/>
    </source>
</evidence>
<organism evidence="6 7">
    <name type="scientific">Gigaspora rosea</name>
    <dbReference type="NCBI Taxonomy" id="44941"/>
    <lineage>
        <taxon>Eukaryota</taxon>
        <taxon>Fungi</taxon>
        <taxon>Fungi incertae sedis</taxon>
        <taxon>Mucoromycota</taxon>
        <taxon>Glomeromycotina</taxon>
        <taxon>Glomeromycetes</taxon>
        <taxon>Diversisporales</taxon>
        <taxon>Gigasporaceae</taxon>
        <taxon>Gigaspora</taxon>
    </lineage>
</organism>
<dbReference type="GO" id="GO:0005524">
    <property type="term" value="F:ATP binding"/>
    <property type="evidence" value="ECO:0007669"/>
    <property type="project" value="UniProtKB-KW"/>
</dbReference>
<evidence type="ECO:0000313" key="7">
    <source>
        <dbReference type="Proteomes" id="UP000266673"/>
    </source>
</evidence>
<accession>A0A397VVW1</accession>
<gene>
    <name evidence="6" type="ORF">C2G38_2139389</name>
</gene>
<proteinExistence type="predicted"/>
<keyword evidence="1" id="KW-0808">Transferase</keyword>
<feature type="domain" description="Protein kinase" evidence="5">
    <location>
        <begin position="133"/>
        <end position="400"/>
    </location>
</feature>
<keyword evidence="2" id="KW-0547">Nucleotide-binding</keyword>
<dbReference type="InterPro" id="IPR051681">
    <property type="entry name" value="Ser/Thr_Kinases-Pseudokinases"/>
</dbReference>
<keyword evidence="3 6" id="KW-0418">Kinase</keyword>
<dbReference type="OrthoDB" id="2414060at2759"/>
<dbReference type="PANTHER" id="PTHR44329">
    <property type="entry name" value="SERINE/THREONINE-PROTEIN KINASE TNNI3K-RELATED"/>
    <property type="match status" value="1"/>
</dbReference>
<reference evidence="6 7" key="1">
    <citation type="submission" date="2018-06" db="EMBL/GenBank/DDBJ databases">
        <title>Comparative genomics reveals the genomic features of Rhizophagus irregularis, R. cerebriforme, R. diaphanum and Gigaspora rosea, and their symbiotic lifestyle signature.</title>
        <authorList>
            <person name="Morin E."/>
            <person name="San Clemente H."/>
            <person name="Chen E.C.H."/>
            <person name="De La Providencia I."/>
            <person name="Hainaut M."/>
            <person name="Kuo A."/>
            <person name="Kohler A."/>
            <person name="Murat C."/>
            <person name="Tang N."/>
            <person name="Roy S."/>
            <person name="Loubradou J."/>
            <person name="Henrissat B."/>
            <person name="Grigoriev I.V."/>
            <person name="Corradi N."/>
            <person name="Roux C."/>
            <person name="Martin F.M."/>
        </authorList>
    </citation>
    <scope>NUCLEOTIDE SEQUENCE [LARGE SCALE GENOMIC DNA]</scope>
    <source>
        <strain evidence="6 7">DAOM 194757</strain>
    </source>
</reference>
<protein>
    <submittedName>
        <fullName evidence="6">Kinase-like domain-containing protein</fullName>
    </submittedName>
</protein>
<dbReference type="InterPro" id="IPR001245">
    <property type="entry name" value="Ser-Thr/Tyr_kinase_cat_dom"/>
</dbReference>
<dbReference type="Pfam" id="PF07714">
    <property type="entry name" value="PK_Tyr_Ser-Thr"/>
    <property type="match status" value="1"/>
</dbReference>
<comment type="caution">
    <text evidence="6">The sequence shown here is derived from an EMBL/GenBank/DDBJ whole genome shotgun (WGS) entry which is preliminary data.</text>
</comment>
<evidence type="ECO:0000256" key="2">
    <source>
        <dbReference type="ARBA" id="ARBA00022741"/>
    </source>
</evidence>
<keyword evidence="7" id="KW-1185">Reference proteome</keyword>
<dbReference type="Proteomes" id="UP000266673">
    <property type="component" value="Unassembled WGS sequence"/>
</dbReference>
<evidence type="ECO:0000313" key="6">
    <source>
        <dbReference type="EMBL" id="RIB24133.1"/>
    </source>
</evidence>
<name>A0A397VVW1_9GLOM</name>
<dbReference type="STRING" id="44941.A0A397VVW1"/>
<dbReference type="PROSITE" id="PS50011">
    <property type="entry name" value="PROTEIN_KINASE_DOM"/>
    <property type="match status" value="1"/>
</dbReference>
<dbReference type="EMBL" id="QKWP01000229">
    <property type="protein sequence ID" value="RIB24133.1"/>
    <property type="molecule type" value="Genomic_DNA"/>
</dbReference>
<dbReference type="GO" id="GO:0004674">
    <property type="term" value="F:protein serine/threonine kinase activity"/>
    <property type="evidence" value="ECO:0007669"/>
    <property type="project" value="TreeGrafter"/>
</dbReference>
<evidence type="ECO:0000256" key="3">
    <source>
        <dbReference type="ARBA" id="ARBA00022777"/>
    </source>
</evidence>
<keyword evidence="4" id="KW-0067">ATP-binding</keyword>
<dbReference type="InterPro" id="IPR011009">
    <property type="entry name" value="Kinase-like_dom_sf"/>
</dbReference>
<dbReference type="Gene3D" id="1.10.510.10">
    <property type="entry name" value="Transferase(Phosphotransferase) domain 1"/>
    <property type="match status" value="1"/>
</dbReference>
<sequence>MSNIRHDFLSEIFFEMNFVIGPTWSHKNMLEFIQKHEQLTPQEKIYMMNHIRNDMHLIRHSGETLKTSCLYCQSKLTSEYSCVNCIREVLKKNFKNWTSGNKTLDYCMQQFQLYSLNSKNARKLIEWVSIEKFLNLVHIKDGGFGSVYLAHWYEGPIAKWDEFNRNFIRYGATKVALKSMKNSKMNSEKFINEALSHMALTIDSRALVSCYGLTREPNTDNIMLILDYKSVGDLTRYLNSDIPLTWKERYRILYYISISLVLIHDKGMVHRDLHPGNVLLKKSAWFVSDLGLCSFVDESSELYGVIPYMSPEVLYEAKYTPKADIYSLGIIMWQLLTKRVPYNNFKYDDIQLSINIYKGLRPENIYGLPSEASDYIELMEKCWDHDMNLRPNAQEIHDFVKNKLQKIFKGELIIPEVERTLELISEPLNDFSVQKNIDKEKIRNAIEQQIQLDSSGFALPKHIEIDNIFQ</sequence>
<dbReference type="AlphaFoldDB" id="A0A397VVW1"/>
<evidence type="ECO:0000259" key="5">
    <source>
        <dbReference type="PROSITE" id="PS50011"/>
    </source>
</evidence>
<evidence type="ECO:0000256" key="4">
    <source>
        <dbReference type="ARBA" id="ARBA00022840"/>
    </source>
</evidence>
<dbReference type="PANTHER" id="PTHR44329:SF288">
    <property type="entry name" value="MITOGEN-ACTIVATED PROTEIN KINASE KINASE KINASE 20"/>
    <property type="match status" value="1"/>
</dbReference>
<dbReference type="SUPFAM" id="SSF56112">
    <property type="entry name" value="Protein kinase-like (PK-like)"/>
    <property type="match status" value="1"/>
</dbReference>
<dbReference type="InterPro" id="IPR000719">
    <property type="entry name" value="Prot_kinase_dom"/>
</dbReference>